<evidence type="ECO:0000313" key="3">
    <source>
        <dbReference type="Proteomes" id="UP000296079"/>
    </source>
</evidence>
<name>A0AAE5ZDH7_CUPNH</name>
<dbReference type="Proteomes" id="UP000296079">
    <property type="component" value="Chromosome 1"/>
</dbReference>
<accession>A0AAE5ZDH7</accession>
<gene>
    <name evidence="2" type="ORF">E6A55_09065</name>
</gene>
<dbReference type="Pfam" id="PF03401">
    <property type="entry name" value="TctC"/>
    <property type="match status" value="1"/>
</dbReference>
<dbReference type="CDD" id="cd07012">
    <property type="entry name" value="PBP2_Bug_TTT"/>
    <property type="match status" value="1"/>
</dbReference>
<reference evidence="2 3" key="1">
    <citation type="submission" date="2019-04" db="EMBL/GenBank/DDBJ databases">
        <title>Long-read de novo sequencing of Cupriavidus necator H16.</title>
        <authorList>
            <person name="Little G.T."/>
            <person name="Ehsaan M."/>
            <person name="Arenas-Lopez C."/>
            <person name="Jawed K."/>
            <person name="Winzer K."/>
            <person name="Kovacs K."/>
            <person name="Malys N."/>
            <person name="Minton N.P."/>
        </authorList>
    </citation>
    <scope>NUCLEOTIDE SEQUENCE [LARGE SCALE GENOMIC DNA]</scope>
    <source>
        <strain evidence="2 3">H16</strain>
    </source>
</reference>
<dbReference type="Gene3D" id="3.40.190.10">
    <property type="entry name" value="Periplasmic binding protein-like II"/>
    <property type="match status" value="1"/>
</dbReference>
<dbReference type="PANTHER" id="PTHR42928">
    <property type="entry name" value="TRICARBOXYLATE-BINDING PROTEIN"/>
    <property type="match status" value="1"/>
</dbReference>
<protein>
    <submittedName>
        <fullName evidence="2">Tripartite tricarboxylate transporter substrate binding protein</fullName>
    </submittedName>
</protein>
<dbReference type="SUPFAM" id="SSF53850">
    <property type="entry name" value="Periplasmic binding protein-like II"/>
    <property type="match status" value="1"/>
</dbReference>
<evidence type="ECO:0000313" key="2">
    <source>
        <dbReference type="EMBL" id="QCC00752.1"/>
    </source>
</evidence>
<dbReference type="PANTHER" id="PTHR42928:SF5">
    <property type="entry name" value="BLR1237 PROTEIN"/>
    <property type="match status" value="1"/>
</dbReference>
<dbReference type="RefSeq" id="WP_136227764.1">
    <property type="nucleotide sequence ID" value="NC_008313.1"/>
</dbReference>
<dbReference type="InterPro" id="IPR005064">
    <property type="entry name" value="BUG"/>
</dbReference>
<organism evidence="2 3">
    <name type="scientific">Cupriavidus necator (strain ATCC 17699 / DSM 428 / KCTC 22496 / NCIMB 10442 / H16 / Stanier 337)</name>
    <name type="common">Ralstonia eutropha</name>
    <dbReference type="NCBI Taxonomy" id="381666"/>
    <lineage>
        <taxon>Bacteria</taxon>
        <taxon>Pseudomonadati</taxon>
        <taxon>Pseudomonadota</taxon>
        <taxon>Betaproteobacteria</taxon>
        <taxon>Burkholderiales</taxon>
        <taxon>Burkholderiaceae</taxon>
        <taxon>Cupriavidus</taxon>
    </lineage>
</organism>
<dbReference type="Gene3D" id="3.40.190.150">
    <property type="entry name" value="Bordetella uptake gene, domain 1"/>
    <property type="match status" value="1"/>
</dbReference>
<sequence length="368" mass="39696">MLFLERIFQPTIRLTTGSRRYARRSKKVEDDMQYRGLPPVKRWMALSAAILGMTLTSAPTSAADAFPSKPISMLVAFPPGGPADVLARAMQPAMAKALGQPVVIENLPGAGGALAVQRLLSRPADGYTLIMGSPNEAILTPLALASAKYKSEELALLAPVSNHPLVVMTRSDLPYNSLEQIITASKSAGGKSLTFGNPGYGTMYHIVAEYMAQLTGAKMLQVPYKGATPMLADLTGRQIDMTILPNLGASTQLLETHKIKAVAVLDTQRMRNLPDVPAISETSVARKSEFVYSIWLGVMSKAGVPAERARVLMDASQQALRSPELIKALDLSGVQPMKPQTLEASAKFYVDETEKFRKMAASIKLTPQ</sequence>
<proteinExistence type="inferred from homology"/>
<comment type="similarity">
    <text evidence="1">Belongs to the UPF0065 (bug) family.</text>
</comment>
<dbReference type="InterPro" id="IPR042100">
    <property type="entry name" value="Bug_dom1"/>
</dbReference>
<dbReference type="EMBL" id="CP039287">
    <property type="protein sequence ID" value="QCC00752.1"/>
    <property type="molecule type" value="Genomic_DNA"/>
</dbReference>
<evidence type="ECO:0000256" key="1">
    <source>
        <dbReference type="ARBA" id="ARBA00006987"/>
    </source>
</evidence>
<dbReference type="PIRSF" id="PIRSF017082">
    <property type="entry name" value="YflP"/>
    <property type="match status" value="1"/>
</dbReference>
<dbReference type="AlphaFoldDB" id="A0AAE5ZDH7"/>